<sequence>MDATVPGFEPLPVLTPTPAECATDWWRESCQFFDGYANDSSPLLKKVRLSSPPQPSVMVHELLAEDVTDTTTMPVEDIVGITTMPRSDNTTNHQSTACRENMEKTMLDTQVDELYYANLKVKNHIGVATEIRDRLGPGSARSELFRGTCFGPWLDLQSTSRLRFGPDHWEYGRADMTFRERPGLEPLPVLTPTPAECATDWWRDSCQFFADYANDSSSLLKKVRLSSPSQPSVVVCDQLTEDIADTATMPVDDIADITTMPLDDIADTTAMPVDDTADTTTMPSSDNSTSQQSAGWRANMEKTTVENKLQKPLVMTCVTNYEDCIDDLWEAREPHCVKTDMPTTSDLLCPFDHVEDNVRGKVSSQFNTTCVQGYEVNQSVAPILESIFKKHENTGLVKNAALRDLRESFEELMAAQERFEKAERCVRVLNLVEKNINDNILESKGNIDSGSRQPVL</sequence>
<proteinExistence type="predicted"/>
<gene>
    <name evidence="2" type="ORF">M8C21_015810</name>
</gene>
<accession>A0AAD5D3Q1</accession>
<dbReference type="EMBL" id="JAMZMK010005359">
    <property type="protein sequence ID" value="KAI7753668.1"/>
    <property type="molecule type" value="Genomic_DNA"/>
</dbReference>
<keyword evidence="3" id="KW-1185">Reference proteome</keyword>
<dbReference type="AlphaFoldDB" id="A0AAD5D3Q1"/>
<reference evidence="2" key="1">
    <citation type="submission" date="2022-06" db="EMBL/GenBank/DDBJ databases">
        <title>Uncovering the hologenomic basis of an extraordinary plant invasion.</title>
        <authorList>
            <person name="Bieker V.C."/>
            <person name="Martin M.D."/>
            <person name="Gilbert T."/>
            <person name="Hodgins K."/>
            <person name="Battlay P."/>
            <person name="Petersen B."/>
            <person name="Wilson J."/>
        </authorList>
    </citation>
    <scope>NUCLEOTIDE SEQUENCE</scope>
    <source>
        <strain evidence="2">AA19_3_7</strain>
        <tissue evidence="2">Leaf</tissue>
    </source>
</reference>
<dbReference type="PANTHER" id="PTHR35358">
    <property type="entry name" value="OS06G0711100 PROTEIN"/>
    <property type="match status" value="1"/>
</dbReference>
<evidence type="ECO:0000313" key="2">
    <source>
        <dbReference type="EMBL" id="KAI7753668.1"/>
    </source>
</evidence>
<name>A0AAD5D3Q1_AMBAR</name>
<feature type="compositionally biased region" description="Polar residues" evidence="1">
    <location>
        <begin position="278"/>
        <end position="294"/>
    </location>
</feature>
<dbReference type="PANTHER" id="PTHR35358:SF18">
    <property type="entry name" value="PHOSPHOLIPASE-LIKE PROTEIN-RELATED"/>
    <property type="match status" value="1"/>
</dbReference>
<evidence type="ECO:0000313" key="3">
    <source>
        <dbReference type="Proteomes" id="UP001206925"/>
    </source>
</evidence>
<evidence type="ECO:0000256" key="1">
    <source>
        <dbReference type="SAM" id="MobiDB-lite"/>
    </source>
</evidence>
<protein>
    <submittedName>
        <fullName evidence="2">Uncharacterized protein</fullName>
    </submittedName>
</protein>
<dbReference type="Proteomes" id="UP001206925">
    <property type="component" value="Unassembled WGS sequence"/>
</dbReference>
<comment type="caution">
    <text evidence="2">The sequence shown here is derived from an EMBL/GenBank/DDBJ whole genome shotgun (WGS) entry which is preliminary data.</text>
</comment>
<feature type="region of interest" description="Disordered" evidence="1">
    <location>
        <begin position="273"/>
        <end position="296"/>
    </location>
</feature>
<organism evidence="2 3">
    <name type="scientific">Ambrosia artemisiifolia</name>
    <name type="common">Common ragweed</name>
    <dbReference type="NCBI Taxonomy" id="4212"/>
    <lineage>
        <taxon>Eukaryota</taxon>
        <taxon>Viridiplantae</taxon>
        <taxon>Streptophyta</taxon>
        <taxon>Embryophyta</taxon>
        <taxon>Tracheophyta</taxon>
        <taxon>Spermatophyta</taxon>
        <taxon>Magnoliopsida</taxon>
        <taxon>eudicotyledons</taxon>
        <taxon>Gunneridae</taxon>
        <taxon>Pentapetalae</taxon>
        <taxon>asterids</taxon>
        <taxon>campanulids</taxon>
        <taxon>Asterales</taxon>
        <taxon>Asteraceae</taxon>
        <taxon>Asteroideae</taxon>
        <taxon>Heliantheae alliance</taxon>
        <taxon>Heliantheae</taxon>
        <taxon>Ambrosia</taxon>
    </lineage>
</organism>